<protein>
    <submittedName>
        <fullName evidence="1">Uncharacterized LOC108235677</fullName>
    </submittedName>
</protein>
<name>A0A3Q3GAB3_KRYMA</name>
<dbReference type="RefSeq" id="XP_017271308.1">
    <property type="nucleotide sequence ID" value="XM_017415819.3"/>
</dbReference>
<sequence>MEEAYNELYQQFLRLRSLCLKQAALLHQLTTALQQQQGASAFNGEVSDLISIPLQRSHDIPSSLYEKPQPLRAGLPDPAEPCRVEHPSSTALLAEDMSKLGVDVPYHRKQNENTEKISSFKLTSDSSGYLGASFGKFKFEQNGSVEDRVQYTPRMHATDCSFQVGELLSQAGGALMSDVALHSHVCEFCQAVFPRDSTTKGEFLRHLCTHVT</sequence>
<dbReference type="RefSeq" id="XP_017271311.1">
    <property type="nucleotide sequence ID" value="XM_017415822.3"/>
</dbReference>
<dbReference type="OrthoDB" id="8769224at2759"/>
<evidence type="ECO:0000313" key="2">
    <source>
        <dbReference type="Proteomes" id="UP000264800"/>
    </source>
</evidence>
<dbReference type="RefSeq" id="XP_017271310.1">
    <property type="nucleotide sequence ID" value="XM_017415821.3"/>
</dbReference>
<proteinExistence type="predicted"/>
<dbReference type="GeneTree" id="ENSGT00670000099474"/>
<dbReference type="Ensembl" id="ENSKMAT00000021241.1">
    <property type="protein sequence ID" value="ENSKMAP00000020967.1"/>
    <property type="gene ID" value="ENSKMAG00000015594.1"/>
</dbReference>
<dbReference type="GO" id="GO:0043124">
    <property type="term" value="P:negative regulation of canonical NF-kappaB signal transduction"/>
    <property type="evidence" value="ECO:0007669"/>
    <property type="project" value="InterPro"/>
</dbReference>
<dbReference type="PANTHER" id="PTHR15249:SF0">
    <property type="entry name" value="TRAF FAMILY MEMBER-ASSOCIATED NF-KAPPA-B ACTIVATOR"/>
    <property type="match status" value="1"/>
</dbReference>
<dbReference type="KEGG" id="kmr:108235677"/>
<dbReference type="Proteomes" id="UP000264800">
    <property type="component" value="Unplaced"/>
</dbReference>
<evidence type="ECO:0000313" key="1">
    <source>
        <dbReference type="Ensembl" id="ENSKMAP00000020967.1"/>
    </source>
</evidence>
<dbReference type="STRING" id="37003.ENSKMAP00000020967"/>
<dbReference type="InterPro" id="IPR039669">
    <property type="entry name" value="TANK"/>
</dbReference>
<organism evidence="1 2">
    <name type="scientific">Kryptolebias marmoratus</name>
    <name type="common">Mangrove killifish</name>
    <name type="synonym">Rivulus marmoratus</name>
    <dbReference type="NCBI Taxonomy" id="37003"/>
    <lineage>
        <taxon>Eukaryota</taxon>
        <taxon>Metazoa</taxon>
        <taxon>Chordata</taxon>
        <taxon>Craniata</taxon>
        <taxon>Vertebrata</taxon>
        <taxon>Euteleostomi</taxon>
        <taxon>Actinopterygii</taxon>
        <taxon>Neopterygii</taxon>
        <taxon>Teleostei</taxon>
        <taxon>Neoteleostei</taxon>
        <taxon>Acanthomorphata</taxon>
        <taxon>Ovalentaria</taxon>
        <taxon>Atherinomorphae</taxon>
        <taxon>Cyprinodontiformes</taxon>
        <taxon>Rivulidae</taxon>
        <taxon>Kryptolebias</taxon>
    </lineage>
</organism>
<dbReference type="GeneID" id="108235677"/>
<dbReference type="AlphaFoldDB" id="A0A3Q3GAB3"/>
<accession>A0A3Q3GAB3</accession>
<reference evidence="1" key="2">
    <citation type="submission" date="2025-09" db="UniProtKB">
        <authorList>
            <consortium name="Ensembl"/>
        </authorList>
    </citation>
    <scope>IDENTIFICATION</scope>
</reference>
<keyword evidence="2" id="KW-1185">Reference proteome</keyword>
<dbReference type="OMA" id="CDFCQAV"/>
<reference evidence="1" key="1">
    <citation type="submission" date="2025-08" db="UniProtKB">
        <authorList>
            <consortium name="Ensembl"/>
        </authorList>
    </citation>
    <scope>IDENTIFICATION</scope>
</reference>
<dbReference type="RefSeq" id="XP_017271309.1">
    <property type="nucleotide sequence ID" value="XM_017415820.3"/>
</dbReference>
<dbReference type="PANTHER" id="PTHR15249">
    <property type="entry name" value="TRAF FAMILY MEMBER-ASSOCIATED NF-KAPPA-B ACTIVATOR"/>
    <property type="match status" value="1"/>
</dbReference>